<dbReference type="EMBL" id="SOIZ01000108">
    <property type="protein sequence ID" value="TET63364.1"/>
    <property type="molecule type" value="Genomic_DNA"/>
</dbReference>
<proteinExistence type="predicted"/>
<reference evidence="3 4" key="1">
    <citation type="submission" date="2019-03" db="EMBL/GenBank/DDBJ databases">
        <title>Metabolic potential of uncultured bacteria and archaea associated with petroleum seepage in deep-sea sediments.</title>
        <authorList>
            <person name="Dong X."/>
            <person name="Hubert C."/>
        </authorList>
    </citation>
    <scope>NUCLEOTIDE SEQUENCE [LARGE SCALE GENOMIC DNA]</scope>
    <source>
        <strain evidence="3">E29_bin52</strain>
    </source>
</reference>
<feature type="region of interest" description="Disordered" evidence="2">
    <location>
        <begin position="1"/>
        <end position="30"/>
    </location>
</feature>
<name>A0A523W8M1_UNCAE</name>
<evidence type="ECO:0000256" key="2">
    <source>
        <dbReference type="SAM" id="MobiDB-lite"/>
    </source>
</evidence>
<dbReference type="SUPFAM" id="SSF46579">
    <property type="entry name" value="Prefoldin"/>
    <property type="match status" value="1"/>
</dbReference>
<evidence type="ECO:0000256" key="1">
    <source>
        <dbReference type="SAM" id="Coils"/>
    </source>
</evidence>
<protein>
    <submittedName>
        <fullName evidence="3">Uncharacterized protein</fullName>
    </submittedName>
</protein>
<organism evidence="3 4">
    <name type="scientific">Aerophobetes bacterium</name>
    <dbReference type="NCBI Taxonomy" id="2030807"/>
    <lineage>
        <taxon>Bacteria</taxon>
        <taxon>Candidatus Aerophobota</taxon>
    </lineage>
</organism>
<feature type="coiled-coil region" evidence="1">
    <location>
        <begin position="134"/>
        <end position="161"/>
    </location>
</feature>
<feature type="compositionally biased region" description="Basic and acidic residues" evidence="2">
    <location>
        <begin position="1"/>
        <end position="16"/>
    </location>
</feature>
<keyword evidence="1" id="KW-0175">Coiled coil</keyword>
<accession>A0A523W8M1</accession>
<dbReference type="Proteomes" id="UP000319130">
    <property type="component" value="Unassembled WGS sequence"/>
</dbReference>
<gene>
    <name evidence="3" type="ORF">E3J48_02550</name>
</gene>
<dbReference type="AlphaFoldDB" id="A0A523W8M1"/>
<evidence type="ECO:0000313" key="4">
    <source>
        <dbReference type="Proteomes" id="UP000319130"/>
    </source>
</evidence>
<evidence type="ECO:0000313" key="3">
    <source>
        <dbReference type="EMBL" id="TET63364.1"/>
    </source>
</evidence>
<comment type="caution">
    <text evidence="3">The sequence shown here is derived from an EMBL/GenBank/DDBJ whole genome shotgun (WGS) entry which is preliminary data.</text>
</comment>
<sequence>MTEKERHNTRDDKGTFVKDGNNPPPETEDFFAYEGRDPSMYYHWAENNPRRIQELKRKGYEIDPAASSSQAAKRVDAQREFLKKAIYDPNATKENVQMAKELLNRMESVPVDTLTNIPGHVMMRTSMENRAKIMKRREEKSRQMEDKIEADIRELNKAMQRSGKGGIKAFKDLFDSVKEGGARQ</sequence>